<comment type="similarity">
    <text evidence="2">Belongs to the peptidase M20 family.</text>
</comment>
<keyword evidence="7" id="KW-0862">Zinc</keyword>
<keyword evidence="5 10" id="KW-0378">Hydrolase</keyword>
<evidence type="ECO:0000259" key="9">
    <source>
        <dbReference type="Pfam" id="PF07687"/>
    </source>
</evidence>
<dbReference type="InterPro" id="IPR002933">
    <property type="entry name" value="Peptidase_M20"/>
</dbReference>
<evidence type="ECO:0000256" key="8">
    <source>
        <dbReference type="PIRSR" id="PIRSR001235-2"/>
    </source>
</evidence>
<dbReference type="AlphaFoldDB" id="A0A849L4A4"/>
<keyword evidence="11" id="KW-1185">Reference proteome</keyword>
<dbReference type="EMBL" id="JABFBC010000002">
    <property type="protein sequence ID" value="NNU81040.1"/>
    <property type="molecule type" value="Genomic_DNA"/>
</dbReference>
<feature type="binding site" evidence="7">
    <location>
        <position position="88"/>
    </location>
    <ligand>
        <name>Zn(2+)</name>
        <dbReference type="ChEBI" id="CHEBI:29105"/>
        <label>1</label>
    </ligand>
</feature>
<comment type="caution">
    <text evidence="10">The sequence shown here is derived from an EMBL/GenBank/DDBJ whole genome shotgun (WGS) entry which is preliminary data.</text>
</comment>
<accession>A0A849L4A4</accession>
<evidence type="ECO:0000256" key="5">
    <source>
        <dbReference type="ARBA" id="ARBA00022801"/>
    </source>
</evidence>
<name>A0A849L4A4_9RHOB</name>
<comment type="subunit">
    <text evidence="3">Homodimer.</text>
</comment>
<dbReference type="Gene3D" id="3.30.70.360">
    <property type="match status" value="1"/>
</dbReference>
<evidence type="ECO:0000256" key="4">
    <source>
        <dbReference type="ARBA" id="ARBA00022723"/>
    </source>
</evidence>
<comment type="cofactor">
    <cofactor evidence="1">
        <name>Mn(2+)</name>
        <dbReference type="ChEBI" id="CHEBI:29035"/>
    </cofactor>
</comment>
<comment type="cofactor">
    <cofactor evidence="7">
        <name>Zn(2+)</name>
        <dbReference type="ChEBI" id="CHEBI:29105"/>
    </cofactor>
    <text evidence="7">Binds 2 Zn(2+) ions per subunit.</text>
</comment>
<dbReference type="InterPro" id="IPR011650">
    <property type="entry name" value="Peptidase_M20_dimer"/>
</dbReference>
<dbReference type="Proteomes" id="UP000572377">
    <property type="component" value="Unassembled WGS sequence"/>
</dbReference>
<evidence type="ECO:0000256" key="2">
    <source>
        <dbReference type="ARBA" id="ARBA00006153"/>
    </source>
</evidence>
<evidence type="ECO:0000256" key="6">
    <source>
        <dbReference type="ARBA" id="ARBA00023211"/>
    </source>
</evidence>
<dbReference type="GO" id="GO:0016813">
    <property type="term" value="F:hydrolase activity, acting on carbon-nitrogen (but not peptide) bonds, in linear amidines"/>
    <property type="evidence" value="ECO:0007669"/>
    <property type="project" value="InterPro"/>
</dbReference>
<dbReference type="PANTHER" id="PTHR32494">
    <property type="entry name" value="ALLANTOATE DEIMINASE-RELATED"/>
    <property type="match status" value="1"/>
</dbReference>
<dbReference type="CDD" id="cd03884">
    <property type="entry name" value="M20_bAS"/>
    <property type="match status" value="1"/>
</dbReference>
<evidence type="ECO:0000256" key="1">
    <source>
        <dbReference type="ARBA" id="ARBA00001936"/>
    </source>
</evidence>
<dbReference type="Gene3D" id="3.40.630.10">
    <property type="entry name" value="Zn peptidases"/>
    <property type="match status" value="1"/>
</dbReference>
<feature type="binding site" evidence="7">
    <location>
        <position position="377"/>
    </location>
    <ligand>
        <name>Zn(2+)</name>
        <dbReference type="ChEBI" id="CHEBI:29105"/>
        <label>2</label>
    </ligand>
</feature>
<evidence type="ECO:0000313" key="10">
    <source>
        <dbReference type="EMBL" id="NNU81040.1"/>
    </source>
</evidence>
<feature type="binding site" evidence="8">
    <location>
        <position position="212"/>
    </location>
    <ligand>
        <name>allantoate</name>
        <dbReference type="ChEBI" id="CHEBI:17536"/>
    </ligand>
</feature>
<feature type="domain" description="Peptidase M20 dimerisation" evidence="9">
    <location>
        <begin position="208"/>
        <end position="303"/>
    </location>
</feature>
<dbReference type="Pfam" id="PF01546">
    <property type="entry name" value="Peptidase_M20"/>
    <property type="match status" value="1"/>
</dbReference>
<proteinExistence type="inferred from homology"/>
<sequence length="406" mass="41757">MTHADKVRARLQAIAAASATTTGVTRLPWTAEHRAALGQITDWMQDAGLDVSLDAAGTLVGASPNPDGKPWLLIGSHQDSVPSGGRFDGIMGIAVGCLVAEALRDRIAAFPFALRVLAFADEEGVRFPTALVGPRALAGTLDPGALGMTDAGGVTMRDAMAAFGVDVDRTLGIALDPAGVVGYLEAHIEQGPVLETQDLPVAAVSAICGISRFDVTVRGATGHAGTVPMAGRQDALVAAGRAIALVSDAASAAPVRATVGTISVGPGAVNAIPAEVRFTLEIRSETDAARAEFETQILRLMRDSIARDACDMSALRTYDQRATDCDPGLTAALEAAIRDCGIAPLTIPSGATHDASAMADLCPVSMLFVRCRGGVSHRPDEHASARDIAAAVGVLERMVTRLAGNA</sequence>
<dbReference type="RefSeq" id="WP_171325637.1">
    <property type="nucleotide sequence ID" value="NZ_JABFBC010000002.1"/>
</dbReference>
<keyword evidence="4 7" id="KW-0479">Metal-binding</keyword>
<dbReference type="InterPro" id="IPR036264">
    <property type="entry name" value="Bact_exopeptidase_dim_dom"/>
</dbReference>
<reference evidence="10 11" key="1">
    <citation type="submission" date="2020-05" db="EMBL/GenBank/DDBJ databases">
        <title>Gimesia benthica sp. nov., a novel planctomycete isolated from a deep-sea water sample of the Northwest Indian Ocean.</title>
        <authorList>
            <person name="Wang J."/>
            <person name="Ruan C."/>
            <person name="Song L."/>
            <person name="Zhu Y."/>
            <person name="Li A."/>
            <person name="Zheng X."/>
            <person name="Wang L."/>
            <person name="Lu Z."/>
            <person name="Huang Y."/>
            <person name="Du W."/>
            <person name="Zhou Y."/>
            <person name="Huang L."/>
            <person name="Dai X."/>
        </authorList>
    </citation>
    <scope>NUCLEOTIDE SEQUENCE [LARGE SCALE GENOMIC DNA]</scope>
    <source>
        <strain evidence="10 11">YYQ-30</strain>
    </source>
</reference>
<dbReference type="GO" id="GO:0046872">
    <property type="term" value="F:metal ion binding"/>
    <property type="evidence" value="ECO:0007669"/>
    <property type="project" value="UniProtKB-KW"/>
</dbReference>
<dbReference type="PIRSF" id="PIRSF001235">
    <property type="entry name" value="Amidase_carbamoylase"/>
    <property type="match status" value="1"/>
</dbReference>
<dbReference type="SUPFAM" id="SSF55031">
    <property type="entry name" value="Bacterial exopeptidase dimerisation domain"/>
    <property type="match status" value="1"/>
</dbReference>
<dbReference type="PANTHER" id="PTHR32494:SF19">
    <property type="entry name" value="ALLANTOATE DEIMINASE-RELATED"/>
    <property type="match status" value="1"/>
</dbReference>
<feature type="binding site" evidence="7">
    <location>
        <position position="187"/>
    </location>
    <ligand>
        <name>Zn(2+)</name>
        <dbReference type="ChEBI" id="CHEBI:29105"/>
        <label>1</label>
    </ligand>
</feature>
<evidence type="ECO:0000256" key="7">
    <source>
        <dbReference type="PIRSR" id="PIRSR001235-1"/>
    </source>
</evidence>
<dbReference type="InterPro" id="IPR010158">
    <property type="entry name" value="Amidase_Cbmase"/>
</dbReference>
<gene>
    <name evidence="10" type="ORF">HMH01_11385</name>
</gene>
<feature type="binding site" evidence="7">
    <location>
        <position position="123"/>
    </location>
    <ligand>
        <name>Zn(2+)</name>
        <dbReference type="ChEBI" id="CHEBI:29105"/>
        <label>2</label>
    </ligand>
</feature>
<feature type="binding site" evidence="7">
    <location>
        <position position="88"/>
    </location>
    <ligand>
        <name>Zn(2+)</name>
        <dbReference type="ChEBI" id="CHEBI:29105"/>
        <label>2</label>
    </ligand>
</feature>
<evidence type="ECO:0000313" key="11">
    <source>
        <dbReference type="Proteomes" id="UP000572377"/>
    </source>
</evidence>
<keyword evidence="6" id="KW-0464">Manganese</keyword>
<feature type="binding site" evidence="8">
    <location>
        <position position="270"/>
    </location>
    <ligand>
        <name>allantoate</name>
        <dbReference type="ChEBI" id="CHEBI:17536"/>
    </ligand>
</feature>
<feature type="binding site" evidence="7">
    <location>
        <position position="77"/>
    </location>
    <ligand>
        <name>Zn(2+)</name>
        <dbReference type="ChEBI" id="CHEBI:29105"/>
        <label>1</label>
    </ligand>
</feature>
<feature type="binding site" evidence="8">
    <location>
        <position position="283"/>
    </location>
    <ligand>
        <name>allantoate</name>
        <dbReference type="ChEBI" id="CHEBI:17536"/>
    </ligand>
</feature>
<dbReference type="SUPFAM" id="SSF53187">
    <property type="entry name" value="Zn-dependent exopeptidases"/>
    <property type="match status" value="1"/>
</dbReference>
<dbReference type="Pfam" id="PF07687">
    <property type="entry name" value="M20_dimer"/>
    <property type="match status" value="1"/>
</dbReference>
<dbReference type="NCBIfam" id="TIGR01879">
    <property type="entry name" value="hydantase"/>
    <property type="match status" value="1"/>
</dbReference>
<organism evidence="10 11">
    <name type="scientific">Halovulum dunhuangense</name>
    <dbReference type="NCBI Taxonomy" id="1505036"/>
    <lineage>
        <taxon>Bacteria</taxon>
        <taxon>Pseudomonadati</taxon>
        <taxon>Pseudomonadota</taxon>
        <taxon>Alphaproteobacteria</taxon>
        <taxon>Rhodobacterales</taxon>
        <taxon>Paracoccaceae</taxon>
        <taxon>Halovulum</taxon>
    </lineage>
</organism>
<evidence type="ECO:0000256" key="3">
    <source>
        <dbReference type="ARBA" id="ARBA00011738"/>
    </source>
</evidence>
<protein>
    <submittedName>
        <fullName evidence="10">M20 family metallo-hydrolase</fullName>
    </submittedName>
</protein>